<dbReference type="InterPro" id="IPR050845">
    <property type="entry name" value="Cu-binding_ET"/>
</dbReference>
<comment type="caution">
    <text evidence="5">The sequence shown here is derived from an EMBL/GenBank/DDBJ whole genome shotgun (WGS) entry which is preliminary data.</text>
</comment>
<evidence type="ECO:0000313" key="6">
    <source>
        <dbReference type="Proteomes" id="UP000321249"/>
    </source>
</evidence>
<dbReference type="GO" id="GO:0005507">
    <property type="term" value="F:copper ion binding"/>
    <property type="evidence" value="ECO:0007669"/>
    <property type="project" value="InterPro"/>
</dbReference>
<keyword evidence="1" id="KW-0479">Metal-binding</keyword>
<dbReference type="Gene3D" id="2.60.40.420">
    <property type="entry name" value="Cupredoxins - blue copper proteins"/>
    <property type="match status" value="1"/>
</dbReference>
<dbReference type="SUPFAM" id="SSF49503">
    <property type="entry name" value="Cupredoxins"/>
    <property type="match status" value="1"/>
</dbReference>
<dbReference type="InterPro" id="IPR000923">
    <property type="entry name" value="BlueCu_1"/>
</dbReference>
<protein>
    <submittedName>
        <fullName evidence="5">Copper-binding protein</fullName>
    </submittedName>
</protein>
<proteinExistence type="predicted"/>
<dbReference type="PANTHER" id="PTHR38439">
    <property type="entry name" value="AURACYANIN-B"/>
    <property type="match status" value="1"/>
</dbReference>
<keyword evidence="6" id="KW-1185">Reference proteome</keyword>
<name>A0A5C6TUD0_9SPHN</name>
<feature type="domain" description="Blue (type 1) copper" evidence="4">
    <location>
        <begin position="29"/>
        <end position="129"/>
    </location>
</feature>
<dbReference type="OrthoDB" id="7408985at2"/>
<dbReference type="PANTHER" id="PTHR38439:SF3">
    <property type="entry name" value="COPPER-RESISTANT CUPROPROTEIN COPI"/>
    <property type="match status" value="1"/>
</dbReference>
<accession>A0A5C6TUD0</accession>
<organism evidence="5 6">
    <name type="scientific">Allosphingosinicella ginsenosidimutans</name>
    <dbReference type="NCBI Taxonomy" id="1176539"/>
    <lineage>
        <taxon>Bacteria</taxon>
        <taxon>Pseudomonadati</taxon>
        <taxon>Pseudomonadota</taxon>
        <taxon>Alphaproteobacteria</taxon>
        <taxon>Sphingomonadales</taxon>
        <taxon>Sphingomonadaceae</taxon>
        <taxon>Allosphingosinicella</taxon>
    </lineage>
</organism>
<evidence type="ECO:0000259" key="4">
    <source>
        <dbReference type="Pfam" id="PF00127"/>
    </source>
</evidence>
<keyword evidence="2" id="KW-0186">Copper</keyword>
<dbReference type="InterPro" id="IPR008972">
    <property type="entry name" value="Cupredoxin"/>
</dbReference>
<dbReference type="CDD" id="cd00920">
    <property type="entry name" value="Cupredoxin"/>
    <property type="match status" value="1"/>
</dbReference>
<feature type="chain" id="PRO_5023042868" evidence="3">
    <location>
        <begin position="20"/>
        <end position="130"/>
    </location>
</feature>
<evidence type="ECO:0000256" key="1">
    <source>
        <dbReference type="ARBA" id="ARBA00022723"/>
    </source>
</evidence>
<dbReference type="GO" id="GO:0009055">
    <property type="term" value="F:electron transfer activity"/>
    <property type="evidence" value="ECO:0007669"/>
    <property type="project" value="InterPro"/>
</dbReference>
<sequence length="130" mass="13548">MRLKSFLPLILVLAAPAAAQPDAGDALTVEVHLSSFSFDPSAVRVPHGRSVDLRLVNTGNGGHNFSAPQFFAAATVAPADAARIRRGAVEVPGHGTVDIHLVAPAAGHYDLRCTHPLHAAFGMRGAVEVD</sequence>
<keyword evidence="3" id="KW-0732">Signal</keyword>
<dbReference type="EMBL" id="VOQQ01000001">
    <property type="protein sequence ID" value="TXC63829.1"/>
    <property type="molecule type" value="Genomic_DNA"/>
</dbReference>
<dbReference type="Proteomes" id="UP000321249">
    <property type="component" value="Unassembled WGS sequence"/>
</dbReference>
<evidence type="ECO:0000313" key="5">
    <source>
        <dbReference type="EMBL" id="TXC63829.1"/>
    </source>
</evidence>
<gene>
    <name evidence="5" type="ORF">FRZ32_09265</name>
</gene>
<reference evidence="5 6" key="1">
    <citation type="journal article" date="2015" name="J. Microbiol.">
        <title>Sphingosinicella ginsenosidimutans sp. nov., with ginsenoside converting activity.</title>
        <authorList>
            <person name="Kim J.K."/>
            <person name="Kang M.S."/>
            <person name="Park S.C."/>
            <person name="Kim K.M."/>
            <person name="Choi K."/>
            <person name="Yoon M.H."/>
            <person name="Im W.T."/>
        </authorList>
    </citation>
    <scope>NUCLEOTIDE SEQUENCE [LARGE SCALE GENOMIC DNA]</scope>
    <source>
        <strain evidence="5 6">BS-11</strain>
    </source>
</reference>
<dbReference type="Pfam" id="PF00127">
    <property type="entry name" value="Copper-bind"/>
    <property type="match status" value="1"/>
</dbReference>
<dbReference type="AlphaFoldDB" id="A0A5C6TUD0"/>
<feature type="signal peptide" evidence="3">
    <location>
        <begin position="1"/>
        <end position="19"/>
    </location>
</feature>
<dbReference type="RefSeq" id="WP_147043236.1">
    <property type="nucleotide sequence ID" value="NZ_BAABIR010000004.1"/>
</dbReference>
<evidence type="ECO:0000256" key="3">
    <source>
        <dbReference type="SAM" id="SignalP"/>
    </source>
</evidence>
<evidence type="ECO:0000256" key="2">
    <source>
        <dbReference type="ARBA" id="ARBA00023008"/>
    </source>
</evidence>